<feature type="signal peptide" evidence="1">
    <location>
        <begin position="1"/>
        <end position="18"/>
    </location>
</feature>
<protein>
    <recommendedName>
        <fullName evidence="4">Secreted protein</fullName>
    </recommendedName>
</protein>
<keyword evidence="1" id="KW-0732">Signal</keyword>
<name>A0A0H2SCP9_9AGAM</name>
<organism evidence="2 3">
    <name type="scientific">Schizopora paradoxa</name>
    <dbReference type="NCBI Taxonomy" id="27342"/>
    <lineage>
        <taxon>Eukaryota</taxon>
        <taxon>Fungi</taxon>
        <taxon>Dikarya</taxon>
        <taxon>Basidiomycota</taxon>
        <taxon>Agaricomycotina</taxon>
        <taxon>Agaricomycetes</taxon>
        <taxon>Hymenochaetales</taxon>
        <taxon>Schizoporaceae</taxon>
        <taxon>Schizopora</taxon>
    </lineage>
</organism>
<keyword evidence="3" id="KW-1185">Reference proteome</keyword>
<evidence type="ECO:0008006" key="4">
    <source>
        <dbReference type="Google" id="ProtNLM"/>
    </source>
</evidence>
<dbReference type="AlphaFoldDB" id="A0A0H2SCP9"/>
<evidence type="ECO:0000313" key="3">
    <source>
        <dbReference type="Proteomes" id="UP000053477"/>
    </source>
</evidence>
<dbReference type="InParanoid" id="A0A0H2SCP9"/>
<dbReference type="Proteomes" id="UP000053477">
    <property type="component" value="Unassembled WGS sequence"/>
</dbReference>
<accession>A0A0H2SCP9</accession>
<evidence type="ECO:0000313" key="2">
    <source>
        <dbReference type="EMBL" id="KLO19513.1"/>
    </source>
</evidence>
<evidence type="ECO:0000256" key="1">
    <source>
        <dbReference type="SAM" id="SignalP"/>
    </source>
</evidence>
<proteinExistence type="predicted"/>
<sequence>MRLLNFLLQAALVAYSRARVTCTSITGAERRHCRLVKVVGCAASEGQQGIVCENAYSRRLDTRRVEDVLEGSDL</sequence>
<dbReference type="EMBL" id="KQ085886">
    <property type="protein sequence ID" value="KLO19513.1"/>
    <property type="molecule type" value="Genomic_DNA"/>
</dbReference>
<reference evidence="2 3" key="1">
    <citation type="submission" date="2015-04" db="EMBL/GenBank/DDBJ databases">
        <title>Complete genome sequence of Schizopora paradoxa KUC8140, a cosmopolitan wood degrader in East Asia.</title>
        <authorList>
            <consortium name="DOE Joint Genome Institute"/>
            <person name="Min B."/>
            <person name="Park H."/>
            <person name="Jang Y."/>
            <person name="Kim J.-J."/>
            <person name="Kim K.H."/>
            <person name="Pangilinan J."/>
            <person name="Lipzen A."/>
            <person name="Riley R."/>
            <person name="Grigoriev I.V."/>
            <person name="Spatafora J.W."/>
            <person name="Choi I.-G."/>
        </authorList>
    </citation>
    <scope>NUCLEOTIDE SEQUENCE [LARGE SCALE GENOMIC DNA]</scope>
    <source>
        <strain evidence="2 3">KUC8140</strain>
    </source>
</reference>
<feature type="chain" id="PRO_5005202506" description="Secreted protein" evidence="1">
    <location>
        <begin position="19"/>
        <end position="74"/>
    </location>
</feature>
<gene>
    <name evidence="2" type="ORF">SCHPADRAFT_65481</name>
</gene>